<dbReference type="Proteomes" id="UP001150904">
    <property type="component" value="Unassembled WGS sequence"/>
</dbReference>
<feature type="signal peptide" evidence="1">
    <location>
        <begin position="1"/>
        <end position="22"/>
    </location>
</feature>
<dbReference type="OrthoDB" id="2362330at2759"/>
<proteinExistence type="predicted"/>
<dbReference type="EMBL" id="JAPQKR010000015">
    <property type="protein sequence ID" value="KAJ5195337.1"/>
    <property type="molecule type" value="Genomic_DNA"/>
</dbReference>
<dbReference type="InterPro" id="IPR017853">
    <property type="entry name" value="GH"/>
</dbReference>
<reference evidence="2" key="2">
    <citation type="journal article" date="2023" name="IMA Fungus">
        <title>Comparative genomic study of the Penicillium genus elucidates a diverse pangenome and 15 lateral gene transfer events.</title>
        <authorList>
            <person name="Petersen C."/>
            <person name="Sorensen T."/>
            <person name="Nielsen M.R."/>
            <person name="Sondergaard T.E."/>
            <person name="Sorensen J.L."/>
            <person name="Fitzpatrick D.A."/>
            <person name="Frisvad J.C."/>
            <person name="Nielsen K.L."/>
        </authorList>
    </citation>
    <scope>NUCLEOTIDE SEQUENCE</scope>
    <source>
        <strain evidence="2">IBT 15544</strain>
    </source>
</reference>
<evidence type="ECO:0000313" key="3">
    <source>
        <dbReference type="Proteomes" id="UP001150904"/>
    </source>
</evidence>
<feature type="chain" id="PRO_5040925470" description="GH26 domain-containing protein" evidence="1">
    <location>
        <begin position="23"/>
        <end position="320"/>
    </location>
</feature>
<evidence type="ECO:0000313" key="2">
    <source>
        <dbReference type="EMBL" id="KAJ5195337.1"/>
    </source>
</evidence>
<comment type="caution">
    <text evidence="2">The sequence shown here is derived from an EMBL/GenBank/DDBJ whole genome shotgun (WGS) entry which is preliminary data.</text>
</comment>
<evidence type="ECO:0000256" key="1">
    <source>
        <dbReference type="SAM" id="SignalP"/>
    </source>
</evidence>
<dbReference type="SUPFAM" id="SSF51445">
    <property type="entry name" value="(Trans)glycosidases"/>
    <property type="match status" value="1"/>
</dbReference>
<reference evidence="2" key="1">
    <citation type="submission" date="2022-12" db="EMBL/GenBank/DDBJ databases">
        <authorList>
            <person name="Petersen C."/>
        </authorList>
    </citation>
    <scope>NUCLEOTIDE SEQUENCE</scope>
    <source>
        <strain evidence="2">IBT 15544</strain>
    </source>
</reference>
<accession>A0A9W9MCL0</accession>
<dbReference type="GeneID" id="83183138"/>
<keyword evidence="1" id="KW-0732">Signal</keyword>
<name>A0A9W9MCL0_9EURO</name>
<dbReference type="RefSeq" id="XP_058305825.1">
    <property type="nucleotide sequence ID" value="XM_058455837.1"/>
</dbReference>
<dbReference type="AlphaFoldDB" id="A0A9W9MCL0"/>
<organism evidence="2 3">
    <name type="scientific">Penicillium cinerascens</name>
    <dbReference type="NCBI Taxonomy" id="70096"/>
    <lineage>
        <taxon>Eukaryota</taxon>
        <taxon>Fungi</taxon>
        <taxon>Dikarya</taxon>
        <taxon>Ascomycota</taxon>
        <taxon>Pezizomycotina</taxon>
        <taxon>Eurotiomycetes</taxon>
        <taxon>Eurotiomycetidae</taxon>
        <taxon>Eurotiales</taxon>
        <taxon>Aspergillaceae</taxon>
        <taxon>Penicillium</taxon>
    </lineage>
</organism>
<evidence type="ECO:0008006" key="4">
    <source>
        <dbReference type="Google" id="ProtNLM"/>
    </source>
</evidence>
<sequence length="320" mass="36176">MKLGASLPLLASLLSISIPAQAKPSNHSIAQWLYTSDIDDEALTLLKRPEIQGVQSLYTWKSLEPQRDQYDFSAIANDLNRTRSQGKHLWVQIQDRSFSTAYNPVPNYLHKPIYNNGSVPQCDGDDCGNNFVPGGWATCQWNPHVRERFQRLLKALAIAFDDKVYGFNLPETSIEVESNTTSGYTCQKYFEGTLDNAAYAASVFNRSYVVQYVNFWPCGWANENNYMSDSFEFFAANGVGVGGPDDIPYKKTMENNAYPYMSKYRNKVPINVVAVQEPDLAATNPKTNKPFTKDEFLDFAEKQLGSQILFWALSAPWLHQ</sequence>
<protein>
    <recommendedName>
        <fullName evidence="4">GH26 domain-containing protein</fullName>
    </recommendedName>
</protein>
<dbReference type="Gene3D" id="3.20.20.80">
    <property type="entry name" value="Glycosidases"/>
    <property type="match status" value="1"/>
</dbReference>
<keyword evidence="3" id="KW-1185">Reference proteome</keyword>
<gene>
    <name evidence="2" type="ORF">N7498_008775</name>
</gene>